<feature type="region of interest" description="Disordered" evidence="1">
    <location>
        <begin position="483"/>
        <end position="522"/>
    </location>
</feature>
<dbReference type="AlphaFoldDB" id="A0A2W1BS88"/>
<dbReference type="GO" id="GO:0003676">
    <property type="term" value="F:nucleic acid binding"/>
    <property type="evidence" value="ECO:0007669"/>
    <property type="project" value="InterPro"/>
</dbReference>
<dbReference type="Pfam" id="PF18701">
    <property type="entry name" value="DUF5641"/>
    <property type="match status" value="1"/>
</dbReference>
<dbReference type="PROSITE" id="PS50994">
    <property type="entry name" value="INTEGRASE"/>
    <property type="match status" value="1"/>
</dbReference>
<dbReference type="Gene3D" id="3.30.420.10">
    <property type="entry name" value="Ribonuclease H-like superfamily/Ribonuclease H"/>
    <property type="match status" value="1"/>
</dbReference>
<keyword evidence="4" id="KW-1185">Reference proteome</keyword>
<gene>
    <name evidence="3" type="primary">HaOG206047</name>
    <name evidence="3" type="ORF">B5X24_HaOG206047</name>
</gene>
<dbReference type="SUPFAM" id="SSF53098">
    <property type="entry name" value="Ribonuclease H-like"/>
    <property type="match status" value="1"/>
</dbReference>
<evidence type="ECO:0000313" key="4">
    <source>
        <dbReference type="Proteomes" id="UP000249218"/>
    </source>
</evidence>
<evidence type="ECO:0000256" key="1">
    <source>
        <dbReference type="SAM" id="MobiDB-lite"/>
    </source>
</evidence>
<dbReference type="OrthoDB" id="5986643at2759"/>
<dbReference type="EMBL" id="KZ149994">
    <property type="protein sequence ID" value="PZC75506.1"/>
    <property type="molecule type" value="Genomic_DNA"/>
</dbReference>
<reference evidence="3 4" key="1">
    <citation type="journal article" date="2017" name="BMC Biol.">
        <title>Genomic innovations, transcriptional plasticity and gene loss underlying the evolution and divergence of two highly polyphagous and invasive Helicoverpa pest species.</title>
        <authorList>
            <person name="Pearce S.L."/>
            <person name="Clarke D.F."/>
            <person name="East P.D."/>
            <person name="Elfekih S."/>
            <person name="Gordon K.H."/>
            <person name="Jermiin L.S."/>
            <person name="McGaughran A."/>
            <person name="Oakeshott J.G."/>
            <person name="Papanikolaou A."/>
            <person name="Perera O.P."/>
            <person name="Rane R.V."/>
            <person name="Richards S."/>
            <person name="Tay W.T."/>
            <person name="Walsh T.K."/>
            <person name="Anderson A."/>
            <person name="Anderson C.J."/>
            <person name="Asgari S."/>
            <person name="Board P.G."/>
            <person name="Bretschneider A."/>
            <person name="Campbell P.M."/>
            <person name="Chertemps T."/>
            <person name="Christeller J.T."/>
            <person name="Coppin C.W."/>
            <person name="Downes S.J."/>
            <person name="Duan G."/>
            <person name="Farnsworth C.A."/>
            <person name="Good R.T."/>
            <person name="Han L.B."/>
            <person name="Han Y.C."/>
            <person name="Hatje K."/>
            <person name="Horne I."/>
            <person name="Huang Y.P."/>
            <person name="Hughes D.S."/>
            <person name="Jacquin-Joly E."/>
            <person name="James W."/>
            <person name="Jhangiani S."/>
            <person name="Kollmar M."/>
            <person name="Kuwar S.S."/>
            <person name="Li S."/>
            <person name="Liu N.Y."/>
            <person name="Maibeche M.T."/>
            <person name="Miller J.R."/>
            <person name="Montagne N."/>
            <person name="Perry T."/>
            <person name="Qu J."/>
            <person name="Song S.V."/>
            <person name="Sutton G.G."/>
            <person name="Vogel H."/>
            <person name="Walenz B.P."/>
            <person name="Xu W."/>
            <person name="Zhang H.J."/>
            <person name="Zou Z."/>
            <person name="Batterham P."/>
            <person name="Edwards O.R."/>
            <person name="Feyereisen R."/>
            <person name="Gibbs R.A."/>
            <person name="Heckel D.G."/>
            <person name="McGrath A."/>
            <person name="Robin C."/>
            <person name="Scherer S.E."/>
            <person name="Worley K.C."/>
            <person name="Wu Y.D."/>
        </authorList>
    </citation>
    <scope>NUCLEOTIDE SEQUENCE [LARGE SCALE GENOMIC DNA]</scope>
    <source>
        <strain evidence="3">Harm_GR_Male_#8</strain>
        <tissue evidence="3">Whole organism</tissue>
    </source>
</reference>
<dbReference type="InterPro" id="IPR036397">
    <property type="entry name" value="RNaseH_sf"/>
</dbReference>
<organism evidence="3 4">
    <name type="scientific">Helicoverpa armigera</name>
    <name type="common">Cotton bollworm</name>
    <name type="synonym">Heliothis armigera</name>
    <dbReference type="NCBI Taxonomy" id="29058"/>
    <lineage>
        <taxon>Eukaryota</taxon>
        <taxon>Metazoa</taxon>
        <taxon>Ecdysozoa</taxon>
        <taxon>Arthropoda</taxon>
        <taxon>Hexapoda</taxon>
        <taxon>Insecta</taxon>
        <taxon>Pterygota</taxon>
        <taxon>Neoptera</taxon>
        <taxon>Endopterygota</taxon>
        <taxon>Lepidoptera</taxon>
        <taxon>Glossata</taxon>
        <taxon>Ditrysia</taxon>
        <taxon>Noctuoidea</taxon>
        <taxon>Noctuidae</taxon>
        <taxon>Heliothinae</taxon>
        <taxon>Helicoverpa</taxon>
    </lineage>
</organism>
<dbReference type="InterPro" id="IPR040676">
    <property type="entry name" value="DUF5641"/>
</dbReference>
<feature type="domain" description="Integrase catalytic" evidence="2">
    <location>
        <begin position="10"/>
        <end position="201"/>
    </location>
</feature>
<protein>
    <recommendedName>
        <fullName evidence="2">Integrase catalytic domain-containing protein</fullName>
    </recommendedName>
</protein>
<dbReference type="GO" id="GO:0015074">
    <property type="term" value="P:DNA integration"/>
    <property type="evidence" value="ECO:0007669"/>
    <property type="project" value="InterPro"/>
</dbReference>
<sequence>MGALPRPRVTQSYPFSHTGCDFAGPIQVRSMKGRGHKSYKGYIAVFICLATKAIHLELVGDLSTELFIAALRRFMARRGHVHHMYSDNATNFVGAAKFLYKEILEITQSPQFQNTLTNIGTQWHFIPPAAPHFGGIWEAGVKSMKHHLRRVIGDSTLTYEELSTFLHQIEACLNSRPLCIQTENINDNIVLTPSHFLIGREAVGVPHPIDNINTDLINRWKHIQKMKKDFWNSWTKEYLHQLQQRYKWKSNEENLKVGAIVLIKDENISPSRWPLAKIKEIHPGHDGATRVVTLERSQGADQKRSIHTLIPLPVNEDTDTAGSRQTTAPAQTNLARLNTHKKTHSQRAMQKSTGKLQYWFMTLLLILQLLTSATTTYTIKNLESGLYIEQMGNATLDRGTFRIETTYERRTLNDNLAMAEKVLKEFKTLCDYTSKTTINTHCDQYYHHLQEEEEKLKRTHEYLTEITNTRKKRAARIRAMVASRRATAAPASSSHDELPAAPPRPRAHTYARPAPRRQQPTLYEMKTLKTYSSETRQDVHARM</sequence>
<proteinExistence type="predicted"/>
<dbReference type="InterPro" id="IPR012337">
    <property type="entry name" value="RNaseH-like_sf"/>
</dbReference>
<dbReference type="PANTHER" id="PTHR47331">
    <property type="entry name" value="PHD-TYPE DOMAIN-CONTAINING PROTEIN"/>
    <property type="match status" value="1"/>
</dbReference>
<dbReference type="Proteomes" id="UP000249218">
    <property type="component" value="Unassembled WGS sequence"/>
</dbReference>
<name>A0A2W1BS88_HELAM</name>
<evidence type="ECO:0000259" key="2">
    <source>
        <dbReference type="PROSITE" id="PS50994"/>
    </source>
</evidence>
<evidence type="ECO:0000313" key="3">
    <source>
        <dbReference type="EMBL" id="PZC75506.1"/>
    </source>
</evidence>
<accession>A0A2W1BS88</accession>
<feature type="compositionally biased region" description="Low complexity" evidence="1">
    <location>
        <begin position="483"/>
        <end position="493"/>
    </location>
</feature>
<dbReference type="InterPro" id="IPR001584">
    <property type="entry name" value="Integrase_cat-core"/>
</dbReference>